<dbReference type="PANTHER" id="PTHR48078:SF6">
    <property type="entry name" value="L-THREONINE DEHYDRATASE CATABOLIC TDCB"/>
    <property type="match status" value="1"/>
</dbReference>
<comment type="cofactor">
    <cofactor evidence="1">
        <name>pyridoxal 5'-phosphate</name>
        <dbReference type="ChEBI" id="CHEBI:597326"/>
    </cofactor>
</comment>
<evidence type="ECO:0000313" key="5">
    <source>
        <dbReference type="EMBL" id="REG31001.1"/>
    </source>
</evidence>
<feature type="domain" description="Tryptophan synthase beta chain-like PALP" evidence="4">
    <location>
        <begin position="40"/>
        <end position="327"/>
    </location>
</feature>
<name>A0ABX9K0S3_9BACT</name>
<evidence type="ECO:0000256" key="2">
    <source>
        <dbReference type="ARBA" id="ARBA00022898"/>
    </source>
</evidence>
<evidence type="ECO:0000259" key="4">
    <source>
        <dbReference type="Pfam" id="PF00291"/>
    </source>
</evidence>
<keyword evidence="3" id="KW-0456">Lyase</keyword>
<dbReference type="Proteomes" id="UP000256345">
    <property type="component" value="Unassembled WGS sequence"/>
</dbReference>
<organism evidence="5 6">
    <name type="scientific">Archangium gephyra</name>
    <dbReference type="NCBI Taxonomy" id="48"/>
    <lineage>
        <taxon>Bacteria</taxon>
        <taxon>Pseudomonadati</taxon>
        <taxon>Myxococcota</taxon>
        <taxon>Myxococcia</taxon>
        <taxon>Myxococcales</taxon>
        <taxon>Cystobacterineae</taxon>
        <taxon>Archangiaceae</taxon>
        <taxon>Archangium</taxon>
    </lineage>
</organism>
<evidence type="ECO:0000256" key="3">
    <source>
        <dbReference type="ARBA" id="ARBA00023239"/>
    </source>
</evidence>
<dbReference type="PANTHER" id="PTHR48078">
    <property type="entry name" value="THREONINE DEHYDRATASE, MITOCHONDRIAL-RELATED"/>
    <property type="match status" value="1"/>
</dbReference>
<proteinExistence type="predicted"/>
<dbReference type="Gene3D" id="3.40.50.1100">
    <property type="match status" value="2"/>
</dbReference>
<keyword evidence="2" id="KW-0663">Pyridoxal phosphate</keyword>
<sequence length="340" mass="36885">MGTVGLWKGLDVITGAMLTPDSELELLPSHVLAARRGIAPYLRHTPLEPNASLSKLAGSSVLLKLENLQVTGSFKPRGSLHKVLSVRASRPDAEFIAPTAGGHGIGLAYAAATLGARAHIYLPRSADPDKLRMIQEYGARLEYFDSVPLAREAALRVAAEQGYTFLSAYNDRHMMEGGGTVALELLEDCPHVETVLVGVGGGGLLAGMSVVLKAANPRIRLIGVQPETSAVLAHWHREGQPVDVQDVRPSIAEGIGAQVEKELRPWPYLKRNVDEFVLVTDDELREAMRWCVTDTKYILEPSAAAGLAALRKLLPRALGTTVVLLTGRNVSWRRFEELVR</sequence>
<evidence type="ECO:0000256" key="1">
    <source>
        <dbReference type="ARBA" id="ARBA00001933"/>
    </source>
</evidence>
<gene>
    <name evidence="5" type="ORF">ATI61_106471</name>
</gene>
<protein>
    <submittedName>
        <fullName evidence="5">Threonine dehydratase</fullName>
    </submittedName>
</protein>
<comment type="caution">
    <text evidence="5">The sequence shown here is derived from an EMBL/GenBank/DDBJ whole genome shotgun (WGS) entry which is preliminary data.</text>
</comment>
<keyword evidence="6" id="KW-1185">Reference proteome</keyword>
<dbReference type="EMBL" id="QUMU01000006">
    <property type="protein sequence ID" value="REG31001.1"/>
    <property type="molecule type" value="Genomic_DNA"/>
</dbReference>
<dbReference type="InterPro" id="IPR036052">
    <property type="entry name" value="TrpB-like_PALP_sf"/>
</dbReference>
<dbReference type="InterPro" id="IPR001926">
    <property type="entry name" value="TrpB-like_PALP"/>
</dbReference>
<accession>A0ABX9K0S3</accession>
<evidence type="ECO:0000313" key="6">
    <source>
        <dbReference type="Proteomes" id="UP000256345"/>
    </source>
</evidence>
<reference evidence="5 6" key="1">
    <citation type="submission" date="2018-08" db="EMBL/GenBank/DDBJ databases">
        <title>Genomic Encyclopedia of Archaeal and Bacterial Type Strains, Phase II (KMG-II): from individual species to whole genera.</title>
        <authorList>
            <person name="Goeker M."/>
        </authorList>
    </citation>
    <scope>NUCLEOTIDE SEQUENCE [LARGE SCALE GENOMIC DNA]</scope>
    <source>
        <strain evidence="5 6">DSM 2261</strain>
    </source>
</reference>
<dbReference type="Pfam" id="PF00291">
    <property type="entry name" value="PALP"/>
    <property type="match status" value="1"/>
</dbReference>
<dbReference type="SUPFAM" id="SSF53686">
    <property type="entry name" value="Tryptophan synthase beta subunit-like PLP-dependent enzymes"/>
    <property type="match status" value="1"/>
</dbReference>
<dbReference type="InterPro" id="IPR050147">
    <property type="entry name" value="Ser/Thr_Dehydratase"/>
</dbReference>